<proteinExistence type="predicted"/>
<protein>
    <recommendedName>
        <fullName evidence="3">Phage protein</fullName>
    </recommendedName>
</protein>
<dbReference type="EMBL" id="CP118109">
    <property type="protein sequence ID" value="WDI05242.1"/>
    <property type="molecule type" value="Genomic_DNA"/>
</dbReference>
<name>A0ABY7XHC8_9BACL</name>
<organism evidence="1 2">
    <name type="scientific">Paenibacillus urinalis</name>
    <dbReference type="NCBI Taxonomy" id="521520"/>
    <lineage>
        <taxon>Bacteria</taxon>
        <taxon>Bacillati</taxon>
        <taxon>Bacillota</taxon>
        <taxon>Bacilli</taxon>
        <taxon>Bacillales</taxon>
        <taxon>Paenibacillaceae</taxon>
        <taxon>Paenibacillus</taxon>
    </lineage>
</organism>
<sequence>MSKQEHLISADKLKEWFLNNDKAEPFMESEYSGDAFVDLCAAIDSGLLNPDPVPTIKPGDKVRYHGWQYNLSNVATVDHLIERNGTYATIIHDEAPYIVPLEHLEVVKDE</sequence>
<geneLocation type="plasmid" evidence="1 2">
    <name>unnamed1</name>
</geneLocation>
<evidence type="ECO:0008006" key="3">
    <source>
        <dbReference type="Google" id="ProtNLM"/>
    </source>
</evidence>
<accession>A0ABY7XHC8</accession>
<reference evidence="1 2" key="1">
    <citation type="submission" date="2023-02" db="EMBL/GenBank/DDBJ databases">
        <title>Pathogen: clinical or host-associated sample.</title>
        <authorList>
            <person name="Hergert J."/>
            <person name="Casey R."/>
            <person name="Wagner J."/>
            <person name="Young E.L."/>
            <person name="Oakeson K.F."/>
        </authorList>
    </citation>
    <scope>NUCLEOTIDE SEQUENCE [LARGE SCALE GENOMIC DNA]</scope>
    <source>
        <strain evidence="1 2">2022CK-00829</strain>
        <plasmid evidence="1 2">unnamed1</plasmid>
    </source>
</reference>
<evidence type="ECO:0000313" key="2">
    <source>
        <dbReference type="Proteomes" id="UP001221519"/>
    </source>
</evidence>
<keyword evidence="1" id="KW-0614">Plasmid</keyword>
<dbReference type="RefSeq" id="WP_047912992.1">
    <property type="nucleotide sequence ID" value="NZ_CP118109.1"/>
</dbReference>
<keyword evidence="2" id="KW-1185">Reference proteome</keyword>
<dbReference type="Proteomes" id="UP001221519">
    <property type="component" value="Plasmid unnamed1"/>
</dbReference>
<evidence type="ECO:0000313" key="1">
    <source>
        <dbReference type="EMBL" id="WDI05242.1"/>
    </source>
</evidence>
<gene>
    <name evidence="1" type="ORF">PUW25_25880</name>
</gene>